<keyword evidence="3" id="KW-1185">Reference proteome</keyword>
<accession>A0A099T0Z3</accession>
<dbReference type="EMBL" id="JRHO01000013">
    <property type="protein sequence ID" value="KGK98569.1"/>
    <property type="molecule type" value="Genomic_DNA"/>
</dbReference>
<keyword evidence="1" id="KW-1133">Transmembrane helix</keyword>
<dbReference type="Proteomes" id="UP000029859">
    <property type="component" value="Unassembled WGS sequence"/>
</dbReference>
<evidence type="ECO:0008006" key="4">
    <source>
        <dbReference type="Google" id="ProtNLM"/>
    </source>
</evidence>
<dbReference type="InterPro" id="IPR012874">
    <property type="entry name" value="DUF1673_METspp"/>
</dbReference>
<evidence type="ECO:0000256" key="1">
    <source>
        <dbReference type="SAM" id="Phobius"/>
    </source>
</evidence>
<name>A0A099T0Z3_METMT</name>
<feature type="transmembrane region" description="Helical" evidence="1">
    <location>
        <begin position="72"/>
        <end position="91"/>
    </location>
</feature>
<sequence>MTINVAETIRRIMGWCPNANMGRLKSSQQIDFANTSLKPSGKVNKRNSEWTIVGLIVFFAIFVFTFHIGQLLWGIIAMALVFWFFMLADCLQRSTDRFPGKGEYDKLIWSAVLIILNFIGAVLYYYLVKIQENKTNLQN</sequence>
<gene>
    <name evidence="2" type="ORF">LI82_06770</name>
</gene>
<proteinExistence type="predicted"/>
<comment type="caution">
    <text evidence="2">The sequence shown here is derived from an EMBL/GenBank/DDBJ whole genome shotgun (WGS) entry which is preliminary data.</text>
</comment>
<dbReference type="AlphaFoldDB" id="A0A099T0Z3"/>
<dbReference type="RefSeq" id="WP_048194314.1">
    <property type="nucleotide sequence ID" value="NZ_CAAGSM010000010.1"/>
</dbReference>
<protein>
    <recommendedName>
        <fullName evidence="4">Cardiolipin synthase N-terminal domain-containing protein</fullName>
    </recommendedName>
</protein>
<dbReference type="OrthoDB" id="107566at2157"/>
<feature type="transmembrane region" description="Helical" evidence="1">
    <location>
        <begin position="107"/>
        <end position="127"/>
    </location>
</feature>
<evidence type="ECO:0000313" key="2">
    <source>
        <dbReference type="EMBL" id="KGK98569.1"/>
    </source>
</evidence>
<organism evidence="2 3">
    <name type="scientific">Methanococcoides methylutens</name>
    <dbReference type="NCBI Taxonomy" id="2226"/>
    <lineage>
        <taxon>Archaea</taxon>
        <taxon>Methanobacteriati</taxon>
        <taxon>Methanobacteriota</taxon>
        <taxon>Stenosarchaea group</taxon>
        <taxon>Methanomicrobia</taxon>
        <taxon>Methanosarcinales</taxon>
        <taxon>Methanosarcinaceae</taxon>
        <taxon>Methanococcoides</taxon>
    </lineage>
</organism>
<reference evidence="2 3" key="1">
    <citation type="submission" date="2014-09" db="EMBL/GenBank/DDBJ databases">
        <title>Draft genome sequence of an obligately methylotrophic methanogen, Methanococcoides methylutens, isolated from marine sediment.</title>
        <authorList>
            <person name="Guan Y."/>
            <person name="Ngugi D.K."/>
            <person name="Blom J."/>
            <person name="Ali S."/>
            <person name="Ferry J.G."/>
            <person name="Stingl U."/>
        </authorList>
    </citation>
    <scope>NUCLEOTIDE SEQUENCE [LARGE SCALE GENOMIC DNA]</scope>
    <source>
        <strain evidence="2 3">DSM 2657</strain>
    </source>
</reference>
<keyword evidence="1" id="KW-0812">Transmembrane</keyword>
<dbReference type="GO" id="GO:0005886">
    <property type="term" value="C:plasma membrane"/>
    <property type="evidence" value="ECO:0007669"/>
    <property type="project" value="UniProtKB-SubCell"/>
</dbReference>
<keyword evidence="1" id="KW-0472">Membrane</keyword>
<evidence type="ECO:0000313" key="3">
    <source>
        <dbReference type="Proteomes" id="UP000029859"/>
    </source>
</evidence>
<dbReference type="Pfam" id="PF07895">
    <property type="entry name" value="DUF1673"/>
    <property type="match status" value="1"/>
</dbReference>